<accession>A0ACA9RW54</accession>
<evidence type="ECO:0000313" key="2">
    <source>
        <dbReference type="Proteomes" id="UP000789920"/>
    </source>
</evidence>
<reference evidence="1" key="1">
    <citation type="submission" date="2021-06" db="EMBL/GenBank/DDBJ databases">
        <authorList>
            <person name="Kallberg Y."/>
            <person name="Tangrot J."/>
            <person name="Rosling A."/>
        </authorList>
    </citation>
    <scope>NUCLEOTIDE SEQUENCE</scope>
    <source>
        <strain evidence="1">MA461A</strain>
    </source>
</reference>
<keyword evidence="2" id="KW-1185">Reference proteome</keyword>
<dbReference type="Proteomes" id="UP000789920">
    <property type="component" value="Unassembled WGS sequence"/>
</dbReference>
<dbReference type="EMBL" id="CAJVQC010073573">
    <property type="protein sequence ID" value="CAG8812358.1"/>
    <property type="molecule type" value="Genomic_DNA"/>
</dbReference>
<name>A0ACA9RW54_9GLOM</name>
<protein>
    <submittedName>
        <fullName evidence="1">18167_t:CDS:1</fullName>
    </submittedName>
</protein>
<evidence type="ECO:0000313" key="1">
    <source>
        <dbReference type="EMBL" id="CAG8812358.1"/>
    </source>
</evidence>
<organism evidence="1 2">
    <name type="scientific">Racocetra persica</name>
    <dbReference type="NCBI Taxonomy" id="160502"/>
    <lineage>
        <taxon>Eukaryota</taxon>
        <taxon>Fungi</taxon>
        <taxon>Fungi incertae sedis</taxon>
        <taxon>Mucoromycota</taxon>
        <taxon>Glomeromycotina</taxon>
        <taxon>Glomeromycetes</taxon>
        <taxon>Diversisporales</taxon>
        <taxon>Gigasporaceae</taxon>
        <taxon>Racocetra</taxon>
    </lineage>
</organism>
<comment type="caution">
    <text evidence="1">The sequence shown here is derived from an EMBL/GenBank/DDBJ whole genome shotgun (WGS) entry which is preliminary data.</text>
</comment>
<feature type="non-terminal residue" evidence="1">
    <location>
        <position position="82"/>
    </location>
</feature>
<proteinExistence type="predicted"/>
<sequence>MSSSEIRPLISLSLTNVEFDSSDPIAYALAYITLSPLAILVAYPTIIVARREMASIKMFIGQLVCEILNAVLKKLLKEKRPT</sequence>
<gene>
    <name evidence="1" type="ORF">RPERSI_LOCUS23514</name>
</gene>